<name>A0A2U1B3I7_9BACT</name>
<comment type="caution">
    <text evidence="2">The sequence shown here is derived from an EMBL/GenBank/DDBJ whole genome shotgun (WGS) entry which is preliminary data.</text>
</comment>
<gene>
    <name evidence="2" type="ORF">C8E01_102433</name>
</gene>
<evidence type="ECO:0000256" key="1">
    <source>
        <dbReference type="SAM" id="MobiDB-lite"/>
    </source>
</evidence>
<organism evidence="2 3">
    <name type="scientific">Pontibacter virosus</name>
    <dbReference type="NCBI Taxonomy" id="1765052"/>
    <lineage>
        <taxon>Bacteria</taxon>
        <taxon>Pseudomonadati</taxon>
        <taxon>Bacteroidota</taxon>
        <taxon>Cytophagia</taxon>
        <taxon>Cytophagales</taxon>
        <taxon>Hymenobacteraceae</taxon>
        <taxon>Pontibacter</taxon>
    </lineage>
</organism>
<evidence type="ECO:0000313" key="3">
    <source>
        <dbReference type="Proteomes" id="UP000245466"/>
    </source>
</evidence>
<dbReference type="EMBL" id="QEKI01000002">
    <property type="protein sequence ID" value="PVY43254.1"/>
    <property type="molecule type" value="Genomic_DNA"/>
</dbReference>
<dbReference type="AlphaFoldDB" id="A0A2U1B3I7"/>
<dbReference type="Proteomes" id="UP000245466">
    <property type="component" value="Unassembled WGS sequence"/>
</dbReference>
<proteinExistence type="predicted"/>
<feature type="compositionally biased region" description="Polar residues" evidence="1">
    <location>
        <begin position="1"/>
        <end position="15"/>
    </location>
</feature>
<feature type="region of interest" description="Disordered" evidence="1">
    <location>
        <begin position="1"/>
        <end position="22"/>
    </location>
</feature>
<dbReference type="OrthoDB" id="9178203at2"/>
<sequence>MQTSTTINATLTGKQKPQRCKKPNASMRHNLQAFLRHNDLPNSLNTLNDHSVFKDAPVLMEGWIEPNIYFYRNLSPRRSAPLENQVHFAKFEAILSAVPYDEASPVCLDRHGRLMDGAYRMYVMAQLNERGRGKRIYVRMYDFE</sequence>
<protein>
    <submittedName>
        <fullName evidence="2">Uncharacterized protein</fullName>
    </submittedName>
</protein>
<evidence type="ECO:0000313" key="2">
    <source>
        <dbReference type="EMBL" id="PVY43254.1"/>
    </source>
</evidence>
<accession>A0A2U1B3I7</accession>
<dbReference type="RefSeq" id="WP_116542264.1">
    <property type="nucleotide sequence ID" value="NZ_QEKI01000002.1"/>
</dbReference>
<reference evidence="2 3" key="1">
    <citation type="submission" date="2018-04" db="EMBL/GenBank/DDBJ databases">
        <title>Genomic Encyclopedia of Type Strains, Phase IV (KMG-IV): sequencing the most valuable type-strain genomes for metagenomic binning, comparative biology and taxonomic classification.</title>
        <authorList>
            <person name="Goeker M."/>
        </authorList>
    </citation>
    <scope>NUCLEOTIDE SEQUENCE [LARGE SCALE GENOMIC DNA]</scope>
    <source>
        <strain evidence="2 3">DSM 100231</strain>
    </source>
</reference>
<keyword evidence="3" id="KW-1185">Reference proteome</keyword>